<reference evidence="6" key="1">
    <citation type="journal article" date="2014" name="Int. J. Syst. Evol. Microbiol.">
        <title>Complete genome of a new Firmicutes species belonging to the dominant human colonic microbiota ('Ruminococcus bicirculans') reveals two chromosomes and a selective capacity to utilize plant glucans.</title>
        <authorList>
            <consortium name="NISC Comparative Sequencing Program"/>
            <person name="Wegmann U."/>
            <person name="Louis P."/>
            <person name="Goesmann A."/>
            <person name="Henrissat B."/>
            <person name="Duncan S.H."/>
            <person name="Flint H.J."/>
        </authorList>
    </citation>
    <scope>NUCLEOTIDE SEQUENCE</scope>
    <source>
        <strain evidence="6">NBRC 108219</strain>
    </source>
</reference>
<evidence type="ECO:0000256" key="4">
    <source>
        <dbReference type="ARBA" id="ARBA00022833"/>
    </source>
</evidence>
<dbReference type="PROSITE" id="PS51747">
    <property type="entry name" value="CYT_DCMP_DEAMINASES_2"/>
    <property type="match status" value="1"/>
</dbReference>
<dbReference type="Gene3D" id="3.40.140.10">
    <property type="entry name" value="Cytidine Deaminase, domain 2"/>
    <property type="match status" value="1"/>
</dbReference>
<name>A0ABQ5VDC7_9PROT</name>
<dbReference type="InterPro" id="IPR016192">
    <property type="entry name" value="APOBEC/CMP_deaminase_Zn-bd"/>
</dbReference>
<dbReference type="EMBL" id="BSNK01000002">
    <property type="protein sequence ID" value="GLQ25092.1"/>
    <property type="molecule type" value="Genomic_DNA"/>
</dbReference>
<protein>
    <submittedName>
        <fullName evidence="6">Deoxycytidylate deaminase</fullName>
    </submittedName>
</protein>
<keyword evidence="7" id="KW-1185">Reference proteome</keyword>
<dbReference type="NCBIfam" id="NF041025">
    <property type="entry name" value="antiphage_deaminase"/>
    <property type="match status" value="1"/>
</dbReference>
<dbReference type="Pfam" id="PF00383">
    <property type="entry name" value="dCMP_cyt_deam_1"/>
    <property type="match status" value="1"/>
</dbReference>
<evidence type="ECO:0000313" key="7">
    <source>
        <dbReference type="Proteomes" id="UP001161391"/>
    </source>
</evidence>
<evidence type="ECO:0000313" key="6">
    <source>
        <dbReference type="EMBL" id="GLQ25092.1"/>
    </source>
</evidence>
<dbReference type="PANTHER" id="PTHR11086:SF18">
    <property type="entry name" value="DEOXYCYTIDYLATE DEAMINASE"/>
    <property type="match status" value="1"/>
</dbReference>
<accession>A0ABQ5VDC7</accession>
<evidence type="ECO:0000259" key="5">
    <source>
        <dbReference type="PROSITE" id="PS51747"/>
    </source>
</evidence>
<evidence type="ECO:0000256" key="3">
    <source>
        <dbReference type="ARBA" id="ARBA00022801"/>
    </source>
</evidence>
<dbReference type="PANTHER" id="PTHR11086">
    <property type="entry name" value="DEOXYCYTIDYLATE DEAMINASE-RELATED"/>
    <property type="match status" value="1"/>
</dbReference>
<proteinExistence type="inferred from homology"/>
<dbReference type="InterPro" id="IPR027417">
    <property type="entry name" value="P-loop_NTPase"/>
</dbReference>
<gene>
    <name evidence="6" type="ORF">GCM10007853_29660</name>
</gene>
<dbReference type="SUPFAM" id="SSF53927">
    <property type="entry name" value="Cytidine deaminase-like"/>
    <property type="match status" value="1"/>
</dbReference>
<evidence type="ECO:0000256" key="2">
    <source>
        <dbReference type="ARBA" id="ARBA00022723"/>
    </source>
</evidence>
<dbReference type="InterPro" id="IPR016193">
    <property type="entry name" value="Cytidine_deaminase-like"/>
</dbReference>
<dbReference type="InterPro" id="IPR015517">
    <property type="entry name" value="dCMP_deaminase-rel"/>
</dbReference>
<comment type="similarity">
    <text evidence="1">Belongs to the cytidine and deoxycytidylate deaminase family.</text>
</comment>
<keyword evidence="3" id="KW-0378">Hydrolase</keyword>
<dbReference type="Gene3D" id="3.40.50.300">
    <property type="entry name" value="P-loop containing nucleotide triphosphate hydrolases"/>
    <property type="match status" value="1"/>
</dbReference>
<evidence type="ECO:0000256" key="1">
    <source>
        <dbReference type="ARBA" id="ARBA00006576"/>
    </source>
</evidence>
<dbReference type="Proteomes" id="UP001161391">
    <property type="component" value="Unassembled WGS sequence"/>
</dbReference>
<sequence length="521" mass="58025">MQKVAKKQQVKTKLKPELVVGLVAKIGTDIETVNDALEDELRLYGYKSECVRITETLSANDIKRLTKEQIDRSSFETYCGSAMDVCNELRSEMGNSVMAELAVREIVEKRKESGGDETKQSRAFIVRQLKRHEEVVFLRELYGDRFVLVSTYCPIDLRKKFLAEKIAKSKSSISWKEYFSEAEALIKRDEDEVGNSSGQNVRDVFPLADVIINGASRGSINETIRKFLRAYFGDPSVSPTNDEHGAYIAYAASLRSLDLSRQVGAAIFGSDHMVLSIGANEVPKYGGGTYKTDDIIELGQDGRDVALGKDTNSEMKALMAKDAALRTLGYLESNKLISKRSSNKFKKQLQDNHLLNLDGLKDMLVLDIGEFGRAVHAEMNAITDASRSHASTAGATLFCTTFPCHNCAKHIVASGIIRVVYLQPYPKSKADEMYPDSIAINPADEVDKKVRFEVLTGVAPVIFERIFGNKSSRKDKDGKAIPWSKQEAWPLVSHLKQSYMADEDNILHILTKGIRTISSKK</sequence>
<comment type="caution">
    <text evidence="6">The sequence shown here is derived from an EMBL/GenBank/DDBJ whole genome shotgun (WGS) entry which is preliminary data.</text>
</comment>
<dbReference type="InterPro" id="IPR002125">
    <property type="entry name" value="CMP_dCMP_dom"/>
</dbReference>
<organism evidence="6 7">
    <name type="scientific">Algimonas ampicilliniresistens</name>
    <dbReference type="NCBI Taxonomy" id="1298735"/>
    <lineage>
        <taxon>Bacteria</taxon>
        <taxon>Pseudomonadati</taxon>
        <taxon>Pseudomonadota</taxon>
        <taxon>Alphaproteobacteria</taxon>
        <taxon>Maricaulales</taxon>
        <taxon>Robiginitomaculaceae</taxon>
        <taxon>Algimonas</taxon>
    </lineage>
</organism>
<keyword evidence="2" id="KW-0479">Metal-binding</keyword>
<reference evidence="6" key="2">
    <citation type="submission" date="2023-01" db="EMBL/GenBank/DDBJ databases">
        <title>Draft genome sequence of Algimonas ampicilliniresistens strain NBRC 108219.</title>
        <authorList>
            <person name="Sun Q."/>
            <person name="Mori K."/>
        </authorList>
    </citation>
    <scope>NUCLEOTIDE SEQUENCE</scope>
    <source>
        <strain evidence="6">NBRC 108219</strain>
    </source>
</reference>
<keyword evidence="4" id="KW-0862">Zinc</keyword>
<dbReference type="PROSITE" id="PS00903">
    <property type="entry name" value="CYT_DCMP_DEAMINASES_1"/>
    <property type="match status" value="1"/>
</dbReference>
<feature type="domain" description="CMP/dCMP-type deaminase" evidence="5">
    <location>
        <begin position="240"/>
        <end position="441"/>
    </location>
</feature>
<dbReference type="RefSeq" id="WP_284392252.1">
    <property type="nucleotide sequence ID" value="NZ_BSNK01000002.1"/>
</dbReference>